<name>A0A835T8I6_9CHLO</name>
<dbReference type="AlphaFoldDB" id="A0A835T8I6"/>
<dbReference type="Gene3D" id="3.40.720.10">
    <property type="entry name" value="Alkaline Phosphatase, subunit A"/>
    <property type="match status" value="1"/>
</dbReference>
<dbReference type="Proteomes" id="UP000613740">
    <property type="component" value="Unassembled WGS sequence"/>
</dbReference>
<reference evidence="3" key="1">
    <citation type="journal article" date="2020" name="bioRxiv">
        <title>Comparative genomics of Chlamydomonas.</title>
        <authorList>
            <person name="Craig R.J."/>
            <person name="Hasan A.R."/>
            <person name="Ness R.W."/>
            <person name="Keightley P.D."/>
        </authorList>
    </citation>
    <scope>NUCLEOTIDE SEQUENCE</scope>
    <source>
        <strain evidence="3">CCAP 11/173</strain>
    </source>
</reference>
<dbReference type="PROSITE" id="PS00523">
    <property type="entry name" value="SULFATASE_1"/>
    <property type="match status" value="1"/>
</dbReference>
<comment type="similarity">
    <text evidence="1">Belongs to the sulfatase family.</text>
</comment>
<comment type="caution">
    <text evidence="3">The sequence shown here is derived from an EMBL/GenBank/DDBJ whole genome shotgun (WGS) entry which is preliminary data.</text>
</comment>
<dbReference type="InterPro" id="IPR024607">
    <property type="entry name" value="Sulfatase_CS"/>
</dbReference>
<dbReference type="SUPFAM" id="SSF53649">
    <property type="entry name" value="Alkaline phosphatase-like"/>
    <property type="match status" value="1"/>
</dbReference>
<accession>A0A835T8I6</accession>
<dbReference type="GO" id="GO:0005539">
    <property type="term" value="F:glycosaminoglycan binding"/>
    <property type="evidence" value="ECO:0007669"/>
    <property type="project" value="TreeGrafter"/>
</dbReference>
<organism evidence="3 4">
    <name type="scientific">Chlamydomonas schloesseri</name>
    <dbReference type="NCBI Taxonomy" id="2026947"/>
    <lineage>
        <taxon>Eukaryota</taxon>
        <taxon>Viridiplantae</taxon>
        <taxon>Chlorophyta</taxon>
        <taxon>core chlorophytes</taxon>
        <taxon>Chlorophyceae</taxon>
        <taxon>CS clade</taxon>
        <taxon>Chlamydomonadales</taxon>
        <taxon>Chlamydomonadaceae</taxon>
        <taxon>Chlamydomonas</taxon>
    </lineage>
</organism>
<evidence type="ECO:0000256" key="1">
    <source>
        <dbReference type="ARBA" id="ARBA00008779"/>
    </source>
</evidence>
<dbReference type="EMBL" id="JAEHOD010000037">
    <property type="protein sequence ID" value="KAG2440648.1"/>
    <property type="molecule type" value="Genomic_DNA"/>
</dbReference>
<dbReference type="PANTHER" id="PTHR43108">
    <property type="entry name" value="N-ACETYLGLUCOSAMINE-6-SULFATASE FAMILY MEMBER"/>
    <property type="match status" value="1"/>
</dbReference>
<keyword evidence="2" id="KW-0378">Hydrolase</keyword>
<dbReference type="PANTHER" id="PTHR43108:SF8">
    <property type="entry name" value="SD21168P"/>
    <property type="match status" value="1"/>
</dbReference>
<evidence type="ECO:0000256" key="2">
    <source>
        <dbReference type="ARBA" id="ARBA00022801"/>
    </source>
</evidence>
<keyword evidence="4" id="KW-1185">Reference proteome</keyword>
<evidence type="ECO:0008006" key="5">
    <source>
        <dbReference type="Google" id="ProtNLM"/>
    </source>
</evidence>
<proteinExistence type="inferred from homology"/>
<dbReference type="InterPro" id="IPR017850">
    <property type="entry name" value="Alkaline_phosphatase_core_sf"/>
</dbReference>
<evidence type="ECO:0000313" key="3">
    <source>
        <dbReference type="EMBL" id="KAG2440648.1"/>
    </source>
</evidence>
<protein>
    <recommendedName>
        <fullName evidence="5">Sulfatase N-terminal domain-containing protein</fullName>
    </recommendedName>
</protein>
<dbReference type="OrthoDB" id="539587at2759"/>
<dbReference type="GO" id="GO:0008449">
    <property type="term" value="F:N-acetylglucosamine-6-sulfatase activity"/>
    <property type="evidence" value="ECO:0007669"/>
    <property type="project" value="TreeGrafter"/>
</dbReference>
<sequence length="110" mass="12361">MTDNQDYALNSTHPYYMPQLHRLVRQRGLEVRHFTTPVASCCPARTAFLTGSSSGTDGAVANLTAAMDPKYDNLYSGFKMYKKCTIYYVLNNEEPDSLAGRGSSRQELQR</sequence>
<gene>
    <name evidence="3" type="ORF">HYH02_010227</name>
</gene>
<evidence type="ECO:0000313" key="4">
    <source>
        <dbReference type="Proteomes" id="UP000613740"/>
    </source>
</evidence>